<dbReference type="Proteomes" id="UP000034176">
    <property type="component" value="Unassembled WGS sequence"/>
</dbReference>
<reference evidence="6 7" key="1">
    <citation type="journal article" date="2015" name="Nature">
        <title>rRNA introns, odd ribosomes, and small enigmatic genomes across a large radiation of phyla.</title>
        <authorList>
            <person name="Brown C.T."/>
            <person name="Hug L.A."/>
            <person name="Thomas B.C."/>
            <person name="Sharon I."/>
            <person name="Castelle C.J."/>
            <person name="Singh A."/>
            <person name="Wilkins M.J."/>
            <person name="Williams K.H."/>
            <person name="Banfield J.F."/>
        </authorList>
    </citation>
    <scope>NUCLEOTIDE SEQUENCE [LARGE SCALE GENOMIC DNA]</scope>
</reference>
<evidence type="ECO:0000256" key="2">
    <source>
        <dbReference type="ARBA" id="ARBA00022448"/>
    </source>
</evidence>
<evidence type="ECO:0000256" key="3">
    <source>
        <dbReference type="ARBA" id="ARBA00022741"/>
    </source>
</evidence>
<dbReference type="SUPFAM" id="SSF52540">
    <property type="entry name" value="P-loop containing nucleoside triphosphate hydrolases"/>
    <property type="match status" value="1"/>
</dbReference>
<evidence type="ECO:0000256" key="1">
    <source>
        <dbReference type="ARBA" id="ARBA00005417"/>
    </source>
</evidence>
<dbReference type="Pfam" id="PF00005">
    <property type="entry name" value="ABC_tran"/>
    <property type="match status" value="1"/>
</dbReference>
<keyword evidence="2" id="KW-0813">Transport</keyword>
<keyword evidence="4 6" id="KW-0067">ATP-binding</keyword>
<evidence type="ECO:0000313" key="7">
    <source>
        <dbReference type="Proteomes" id="UP000034176"/>
    </source>
</evidence>
<evidence type="ECO:0000313" key="6">
    <source>
        <dbReference type="EMBL" id="KKP59724.1"/>
    </source>
</evidence>
<dbReference type="SMART" id="SM00382">
    <property type="entry name" value="AAA"/>
    <property type="match status" value="1"/>
</dbReference>
<comment type="similarity">
    <text evidence="1">Belongs to the ABC transporter superfamily.</text>
</comment>
<dbReference type="PANTHER" id="PTHR42711:SF5">
    <property type="entry name" value="ABC TRANSPORTER ATP-BINDING PROTEIN NATA"/>
    <property type="match status" value="1"/>
</dbReference>
<dbReference type="Gene3D" id="3.40.50.300">
    <property type="entry name" value="P-loop containing nucleotide triphosphate hydrolases"/>
    <property type="match status" value="1"/>
</dbReference>
<keyword evidence="3" id="KW-0547">Nucleotide-binding</keyword>
<proteinExistence type="inferred from homology"/>
<name>A0A0G0AS61_9BACT</name>
<protein>
    <submittedName>
        <fullName evidence="6">ABC-type transport system, ATP-binding component</fullName>
    </submittedName>
</protein>
<dbReference type="EMBL" id="LBPN01000004">
    <property type="protein sequence ID" value="KKP59724.1"/>
    <property type="molecule type" value="Genomic_DNA"/>
</dbReference>
<sequence>MSQNLLQVSNLTKKFGPPAGGFIAVNDISFVVGEGEIVGFLGPNGAGKTTTIQMLLGLMMPTEGEINFFGKSLNSHRQEILQKINYSSAYAELPWRLTVWENLNFYAWLYQVSNKKEKILSLCDQFEVLPLLNKQLRDLSAGQKTRVLLTKTFLNDPKMILLDEPTASLDPDIADKIRRYILNERKIRNLSILITSHNMSEVEELCDRVIFLNHGKIIAVDTPQGLAKRNKNSRLELMIVDGLKRLIEMIYVKKYQFTEKNRFVNITLPEAQIAQFLTDIGKRGVEFSEIEIVRPNLEDFFLSVSKDKDKDKNL</sequence>
<organism evidence="6 7">
    <name type="scientific">Candidatus Gottesmanbacteria bacterium GW2011_GWA1_34_13</name>
    <dbReference type="NCBI Taxonomy" id="1618434"/>
    <lineage>
        <taxon>Bacteria</taxon>
        <taxon>Candidatus Gottesmaniibacteriota</taxon>
    </lineage>
</organism>
<accession>A0A0G0AS61</accession>
<dbReference type="InterPro" id="IPR027417">
    <property type="entry name" value="P-loop_NTPase"/>
</dbReference>
<evidence type="ECO:0000256" key="4">
    <source>
        <dbReference type="ARBA" id="ARBA00022840"/>
    </source>
</evidence>
<dbReference type="InterPro" id="IPR050763">
    <property type="entry name" value="ABC_transporter_ATP-binding"/>
</dbReference>
<dbReference type="InterPro" id="IPR003439">
    <property type="entry name" value="ABC_transporter-like_ATP-bd"/>
</dbReference>
<dbReference type="GO" id="GO:0016887">
    <property type="term" value="F:ATP hydrolysis activity"/>
    <property type="evidence" value="ECO:0007669"/>
    <property type="project" value="InterPro"/>
</dbReference>
<gene>
    <name evidence="6" type="ORF">UR52_C0004G0009</name>
</gene>
<feature type="domain" description="ABC transporter" evidence="5">
    <location>
        <begin position="6"/>
        <end position="239"/>
    </location>
</feature>
<dbReference type="CDD" id="cd03230">
    <property type="entry name" value="ABC_DR_subfamily_A"/>
    <property type="match status" value="1"/>
</dbReference>
<comment type="caution">
    <text evidence="6">The sequence shown here is derived from an EMBL/GenBank/DDBJ whole genome shotgun (WGS) entry which is preliminary data.</text>
</comment>
<dbReference type="GO" id="GO:0005524">
    <property type="term" value="F:ATP binding"/>
    <property type="evidence" value="ECO:0007669"/>
    <property type="project" value="UniProtKB-KW"/>
</dbReference>
<evidence type="ECO:0000259" key="5">
    <source>
        <dbReference type="PROSITE" id="PS50893"/>
    </source>
</evidence>
<dbReference type="AlphaFoldDB" id="A0A0G0AS61"/>
<dbReference type="STRING" id="1618434.UR52_C0004G0009"/>
<dbReference type="InterPro" id="IPR003593">
    <property type="entry name" value="AAA+_ATPase"/>
</dbReference>
<dbReference type="PROSITE" id="PS50893">
    <property type="entry name" value="ABC_TRANSPORTER_2"/>
    <property type="match status" value="1"/>
</dbReference>
<dbReference type="PANTHER" id="PTHR42711">
    <property type="entry name" value="ABC TRANSPORTER ATP-BINDING PROTEIN"/>
    <property type="match status" value="1"/>
</dbReference>